<dbReference type="EMBL" id="GBXM01052499">
    <property type="protein sequence ID" value="JAH56078.1"/>
    <property type="molecule type" value="Transcribed_RNA"/>
</dbReference>
<organism evidence="1">
    <name type="scientific">Anguilla anguilla</name>
    <name type="common">European freshwater eel</name>
    <name type="synonym">Muraena anguilla</name>
    <dbReference type="NCBI Taxonomy" id="7936"/>
    <lineage>
        <taxon>Eukaryota</taxon>
        <taxon>Metazoa</taxon>
        <taxon>Chordata</taxon>
        <taxon>Craniata</taxon>
        <taxon>Vertebrata</taxon>
        <taxon>Euteleostomi</taxon>
        <taxon>Actinopterygii</taxon>
        <taxon>Neopterygii</taxon>
        <taxon>Teleostei</taxon>
        <taxon>Anguilliformes</taxon>
        <taxon>Anguillidae</taxon>
        <taxon>Anguilla</taxon>
    </lineage>
</organism>
<protein>
    <submittedName>
        <fullName evidence="1">Uncharacterized protein</fullName>
    </submittedName>
</protein>
<sequence length="34" mass="3641">MRATTTTLRKTIINVLEPSEGVVGEAGSVQWAPQ</sequence>
<reference evidence="1" key="2">
    <citation type="journal article" date="2015" name="Fish Shellfish Immunol.">
        <title>Early steps in the European eel (Anguilla anguilla)-Vibrio vulnificus interaction in the gills: Role of the RtxA13 toxin.</title>
        <authorList>
            <person name="Callol A."/>
            <person name="Pajuelo D."/>
            <person name="Ebbesson L."/>
            <person name="Teles M."/>
            <person name="MacKenzie S."/>
            <person name="Amaro C."/>
        </authorList>
    </citation>
    <scope>NUCLEOTIDE SEQUENCE</scope>
</reference>
<dbReference type="EMBL" id="GBXM01029693">
    <property type="protein sequence ID" value="JAH78884.1"/>
    <property type="molecule type" value="Transcribed_RNA"/>
</dbReference>
<dbReference type="AlphaFoldDB" id="A0A0E9VLA0"/>
<reference evidence="1" key="1">
    <citation type="submission" date="2014-11" db="EMBL/GenBank/DDBJ databases">
        <authorList>
            <person name="Amaro Gonzalez C."/>
        </authorList>
    </citation>
    <scope>NUCLEOTIDE SEQUENCE</scope>
</reference>
<evidence type="ECO:0000313" key="1">
    <source>
        <dbReference type="EMBL" id="JAH78884.1"/>
    </source>
</evidence>
<accession>A0A0E9VLA0</accession>
<name>A0A0E9VLA0_ANGAN</name>
<proteinExistence type="predicted"/>